<sequence>MAKNTTKNRPRCAMSEACVEWFPLTYCDCVLFGNANV</sequence>
<evidence type="ECO:0000313" key="2">
    <source>
        <dbReference type="Proteomes" id="UP000029424"/>
    </source>
</evidence>
<gene>
    <name evidence="1" type="ORF">DM82_6075</name>
</gene>
<evidence type="ECO:0000313" key="1">
    <source>
        <dbReference type="EMBL" id="AIO68844.1"/>
    </source>
</evidence>
<name>A0AAI8BB96_9BURK</name>
<dbReference type="Proteomes" id="UP000029424">
    <property type="component" value="Chromosome 2"/>
</dbReference>
<dbReference type="AlphaFoldDB" id="A0AAI8BB96"/>
<accession>A0AAI8BB96</accession>
<dbReference type="EMBL" id="CP008727">
    <property type="protein sequence ID" value="AIO68844.1"/>
    <property type="molecule type" value="Genomic_DNA"/>
</dbReference>
<proteinExistence type="predicted"/>
<protein>
    <submittedName>
        <fullName evidence="1">Uncharacterized protein</fullName>
    </submittedName>
</protein>
<dbReference type="KEGG" id="bok:DM82_6075"/>
<reference evidence="1 2" key="1">
    <citation type="submission" date="2014-06" db="EMBL/GenBank/DDBJ databases">
        <authorList>
            <person name="Bishop-Lilly K.A."/>
            <person name="Broomall S.M."/>
            <person name="Chain P.S."/>
            <person name="Chertkov O."/>
            <person name="Coyne S.R."/>
            <person name="Daligault H.E."/>
            <person name="Davenport K.W."/>
            <person name="Erkkila T."/>
            <person name="Frey K.G."/>
            <person name="Gibbons H.S."/>
            <person name="Gu W."/>
            <person name="Jaissle J."/>
            <person name="Johnson S.L."/>
            <person name="Koroleva G.I."/>
            <person name="Ladner J.T."/>
            <person name="Lo C.-C."/>
            <person name="Minogue T.D."/>
            <person name="Munk C."/>
            <person name="Palacios G.F."/>
            <person name="Redden C.L."/>
            <person name="Rosenzweig C.N."/>
            <person name="Scholz M.B."/>
            <person name="Teshima H."/>
            <person name="Xu Y."/>
        </authorList>
    </citation>
    <scope>NUCLEOTIDE SEQUENCE [LARGE SCALE GENOMIC DNA]</scope>
    <source>
        <strain evidence="1 2">EO147</strain>
    </source>
</reference>
<organism evidence="1 2">
    <name type="scientific">Burkholderia oklahomensis</name>
    <dbReference type="NCBI Taxonomy" id="342113"/>
    <lineage>
        <taxon>Bacteria</taxon>
        <taxon>Pseudomonadati</taxon>
        <taxon>Pseudomonadota</taxon>
        <taxon>Betaproteobacteria</taxon>
        <taxon>Burkholderiales</taxon>
        <taxon>Burkholderiaceae</taxon>
        <taxon>Burkholderia</taxon>
        <taxon>pseudomallei group</taxon>
    </lineage>
</organism>
<keyword evidence="2" id="KW-1185">Reference proteome</keyword>